<dbReference type="EMBL" id="JAUUTY010000610">
    <property type="protein sequence ID" value="KAK1598486.1"/>
    <property type="molecule type" value="Genomic_DNA"/>
</dbReference>
<protein>
    <submittedName>
        <fullName evidence="1">Uncharacterized protein</fullName>
    </submittedName>
</protein>
<accession>A0AAD8Q9D1</accession>
<dbReference type="PANTHER" id="PTHR33974">
    <property type="entry name" value="VASCULAR-RELATED UNKNOWN PROTEIN 1-RELATED"/>
    <property type="match status" value="1"/>
</dbReference>
<organism evidence="1 2">
    <name type="scientific">Lolium multiflorum</name>
    <name type="common">Italian ryegrass</name>
    <name type="synonym">Lolium perenne subsp. multiflorum</name>
    <dbReference type="NCBI Taxonomy" id="4521"/>
    <lineage>
        <taxon>Eukaryota</taxon>
        <taxon>Viridiplantae</taxon>
        <taxon>Streptophyta</taxon>
        <taxon>Embryophyta</taxon>
        <taxon>Tracheophyta</taxon>
        <taxon>Spermatophyta</taxon>
        <taxon>Magnoliopsida</taxon>
        <taxon>Liliopsida</taxon>
        <taxon>Poales</taxon>
        <taxon>Poaceae</taxon>
        <taxon>BOP clade</taxon>
        <taxon>Pooideae</taxon>
        <taxon>Poodae</taxon>
        <taxon>Poeae</taxon>
        <taxon>Poeae Chloroplast Group 2 (Poeae type)</taxon>
        <taxon>Loliodinae</taxon>
        <taxon>Loliinae</taxon>
        <taxon>Lolium</taxon>
    </lineage>
</organism>
<name>A0AAD8Q9D1_LOLMU</name>
<keyword evidence="2" id="KW-1185">Reference proteome</keyword>
<comment type="caution">
    <text evidence="1">The sequence shown here is derived from an EMBL/GenBank/DDBJ whole genome shotgun (WGS) entry which is preliminary data.</text>
</comment>
<evidence type="ECO:0000313" key="2">
    <source>
        <dbReference type="Proteomes" id="UP001231189"/>
    </source>
</evidence>
<dbReference type="AlphaFoldDB" id="A0AAD8Q9D1"/>
<sequence length="177" mass="19009">MKNIASHTSCISQPASVSTGESSWAMHFAGFLASSAHSHQETDRQGGGVSESSFSSGFSSSFDSLGDDSFFTSDMVCSDEDDDDSLQDTACSSAAGPKVASMHMSMKSMVTMDAKEMNNSQLAKYFLEADTRQQATAMAQEMISAGKSNEKQLYECNDLRKKGLCLVPLSMLIDYIG</sequence>
<dbReference type="Proteomes" id="UP001231189">
    <property type="component" value="Unassembled WGS sequence"/>
</dbReference>
<reference evidence="1" key="1">
    <citation type="submission" date="2023-07" db="EMBL/GenBank/DDBJ databases">
        <title>A chromosome-level genome assembly of Lolium multiflorum.</title>
        <authorList>
            <person name="Chen Y."/>
            <person name="Copetti D."/>
            <person name="Kolliker R."/>
            <person name="Studer B."/>
        </authorList>
    </citation>
    <scope>NUCLEOTIDE SEQUENCE</scope>
    <source>
        <strain evidence="1">02402/16</strain>
        <tissue evidence="1">Leaf</tissue>
    </source>
</reference>
<dbReference type="GO" id="GO:0010089">
    <property type="term" value="P:xylem development"/>
    <property type="evidence" value="ECO:0007669"/>
    <property type="project" value="InterPro"/>
</dbReference>
<proteinExistence type="predicted"/>
<dbReference type="InterPro" id="IPR039280">
    <property type="entry name" value="VUP"/>
</dbReference>
<dbReference type="PANTHER" id="PTHR33974:SF23">
    <property type="entry name" value="OS04G0627300 PROTEIN"/>
    <property type="match status" value="1"/>
</dbReference>
<evidence type="ECO:0000313" key="1">
    <source>
        <dbReference type="EMBL" id="KAK1598486.1"/>
    </source>
</evidence>
<gene>
    <name evidence="1" type="ORF">QYE76_000069</name>
</gene>